<organism evidence="4">
    <name type="scientific">freshwater metagenome</name>
    <dbReference type="NCBI Taxonomy" id="449393"/>
    <lineage>
        <taxon>unclassified sequences</taxon>
        <taxon>metagenomes</taxon>
        <taxon>ecological metagenomes</taxon>
    </lineage>
</organism>
<dbReference type="InterPro" id="IPR011032">
    <property type="entry name" value="GroES-like_sf"/>
</dbReference>
<dbReference type="GO" id="GO:0016491">
    <property type="term" value="F:oxidoreductase activity"/>
    <property type="evidence" value="ECO:0007669"/>
    <property type="project" value="UniProtKB-KW"/>
</dbReference>
<protein>
    <submittedName>
        <fullName evidence="4">Unannotated protein</fullName>
    </submittedName>
</protein>
<dbReference type="Pfam" id="PF08240">
    <property type="entry name" value="ADH_N"/>
    <property type="match status" value="1"/>
</dbReference>
<evidence type="ECO:0000259" key="3">
    <source>
        <dbReference type="Pfam" id="PF08240"/>
    </source>
</evidence>
<dbReference type="AlphaFoldDB" id="A0A6J7SJV8"/>
<dbReference type="InterPro" id="IPR036291">
    <property type="entry name" value="NAD(P)-bd_dom_sf"/>
</dbReference>
<sequence length="353" mass="37262">MASNSPVSGNWITGDMPAVAITAPKRTEIISVPIALPKNHNVLIEVDTVGICGTDVHLYEGTSHYVQTGLTKFPIRFGHEWSGLVLACSSTEFKYLVGKRVTGEPFISCGQCLTCRAGHYNLCPTRFELGVRGDYPGAAAKYLSIPATNVHVIPDNVELKEALLSEPAVTAMNAVEKSGLQTGESAAVIGSGTLGLIVLQIAQSIGANVSVIGVDEDTLNTAKKLGAAHVYHPDQAPSNTFDVVYEASGASQIGPLLTRIAANCARIMQIGIPSGPVNNISFGDFVTKGLSLEGILGGVHLMPRTLELISKGVIKPKEMVHAILPISQISEAFELVSATGRGKPKILLDMKTL</sequence>
<reference evidence="4" key="1">
    <citation type="submission" date="2020-05" db="EMBL/GenBank/DDBJ databases">
        <authorList>
            <person name="Chiriac C."/>
            <person name="Salcher M."/>
            <person name="Ghai R."/>
            <person name="Kavagutti S V."/>
        </authorList>
    </citation>
    <scope>NUCLEOTIDE SEQUENCE</scope>
</reference>
<dbReference type="SUPFAM" id="SSF51735">
    <property type="entry name" value="NAD(P)-binding Rossmann-fold domains"/>
    <property type="match status" value="1"/>
</dbReference>
<dbReference type="EMBL" id="CAFBQB010000043">
    <property type="protein sequence ID" value="CAB5041545.1"/>
    <property type="molecule type" value="Genomic_DNA"/>
</dbReference>
<evidence type="ECO:0000256" key="1">
    <source>
        <dbReference type="ARBA" id="ARBA00023002"/>
    </source>
</evidence>
<dbReference type="SUPFAM" id="SSF50129">
    <property type="entry name" value="GroES-like"/>
    <property type="match status" value="1"/>
</dbReference>
<dbReference type="InterPro" id="IPR013154">
    <property type="entry name" value="ADH-like_N"/>
</dbReference>
<name>A0A6J7SJV8_9ZZZZ</name>
<keyword evidence="1" id="KW-0560">Oxidoreductase</keyword>
<dbReference type="Gene3D" id="3.40.50.720">
    <property type="entry name" value="NAD(P)-binding Rossmann-like Domain"/>
    <property type="match status" value="1"/>
</dbReference>
<feature type="domain" description="Alcohol dehydrogenase-like N-terminal" evidence="3">
    <location>
        <begin position="39"/>
        <end position="155"/>
    </location>
</feature>
<dbReference type="InterPro" id="IPR050129">
    <property type="entry name" value="Zn_alcohol_dh"/>
</dbReference>
<dbReference type="Pfam" id="PF00107">
    <property type="entry name" value="ADH_zinc_N"/>
    <property type="match status" value="1"/>
</dbReference>
<proteinExistence type="predicted"/>
<accession>A0A6J7SJV8</accession>
<feature type="domain" description="Alcohol dehydrogenase-like C-terminal" evidence="2">
    <location>
        <begin position="194"/>
        <end position="310"/>
    </location>
</feature>
<dbReference type="PANTHER" id="PTHR43401">
    <property type="entry name" value="L-THREONINE 3-DEHYDROGENASE"/>
    <property type="match status" value="1"/>
</dbReference>
<evidence type="ECO:0000259" key="2">
    <source>
        <dbReference type="Pfam" id="PF00107"/>
    </source>
</evidence>
<evidence type="ECO:0000313" key="4">
    <source>
        <dbReference type="EMBL" id="CAB5041545.1"/>
    </source>
</evidence>
<dbReference type="InterPro" id="IPR013149">
    <property type="entry name" value="ADH-like_C"/>
</dbReference>
<gene>
    <name evidence="4" type="ORF">UFOPK4248_00463</name>
</gene>
<dbReference type="Gene3D" id="3.90.180.10">
    <property type="entry name" value="Medium-chain alcohol dehydrogenases, catalytic domain"/>
    <property type="match status" value="1"/>
</dbReference>
<dbReference type="PANTHER" id="PTHR43401:SF2">
    <property type="entry name" value="L-THREONINE 3-DEHYDROGENASE"/>
    <property type="match status" value="1"/>
</dbReference>